<dbReference type="GO" id="GO:0004650">
    <property type="term" value="F:polygalacturonase activity"/>
    <property type="evidence" value="ECO:0007669"/>
    <property type="project" value="InterPro"/>
</dbReference>
<dbReference type="PANTHER" id="PTHR33928">
    <property type="entry name" value="POLYGALACTURONASE QRT3"/>
    <property type="match status" value="1"/>
</dbReference>
<dbReference type="PANTHER" id="PTHR33928:SF2">
    <property type="entry name" value="PECTATE LYASE SUPERFAMILY PROTEIN DOMAIN-CONTAINING PROTEIN-RELATED"/>
    <property type="match status" value="1"/>
</dbReference>
<dbReference type="Proteomes" id="UP001239445">
    <property type="component" value="Unassembled WGS sequence"/>
</dbReference>
<dbReference type="EMBL" id="MU839835">
    <property type="protein sequence ID" value="KAK1754506.1"/>
    <property type="molecule type" value="Genomic_DNA"/>
</dbReference>
<protein>
    <submittedName>
        <fullName evidence="3">Glucan 1,3-beta-glucosidase</fullName>
    </submittedName>
</protein>
<feature type="chain" id="PRO_5042554283" evidence="1">
    <location>
        <begin position="20"/>
        <end position="840"/>
    </location>
</feature>
<evidence type="ECO:0000313" key="4">
    <source>
        <dbReference type="Proteomes" id="UP001239445"/>
    </source>
</evidence>
<feature type="domain" description="Rhamnogalacturonase A/B/Epimerase-like pectate lyase" evidence="2">
    <location>
        <begin position="69"/>
        <end position="285"/>
    </location>
</feature>
<dbReference type="InterPro" id="IPR011050">
    <property type="entry name" value="Pectin_lyase_fold/virulence"/>
</dbReference>
<dbReference type="AlphaFoldDB" id="A0AAJ0BEQ6"/>
<sequence>MRCPYSLAGVALLATGTLARLHPILPVREPQNHQSCSGPTAGAPAKWWRAEIDHNGTTPYSTDSSFQYYRNVLRYGADNTGTKDSSGAFNDAINAWSRAGNTVTTRPAYVYIPPGTYLIKQSVQMLVNTFLIGDAANLPVLIADPALDDNPVVYGYDDLQGNNGATKNFYMAVRNLRIDTSRISSNVQAKAMEWSVSQSCSLSNIHVVMPEGSRHTGIAMNRGGSPLIISDCTFTGGAVGVEVGSQQYLLKGLSFDSCAVGIYMKWTFVVTVLGAKFSNCRYGIDAGRENSVGTMSVVDSTVSKCEAGVLAYVSGTGQNSLVLDNFDVKDAVAVKSAVTNTYLLGGSIAPRQTWVLGNTSPFNYQHGAVYPIKRPAGLLLEDKYFTAPLPQYENYDISQVVNIKGDAEFPVFGDNSHDDGPAINAILRKYADCKIVFFPQGIYRTQETINVPPGSRLVGEVFSTISGFGPLFGDADKPQPIVRIGNAGDKGVAQLSDMLVSVGDVLPGAVLVEINMAGNKPGDVGLWNVVLRVGGSNDTLVNTKCNGNDMAACKAAFALLHVTVNASAYLEDVWGWVADHGLDPHLNPDTTPQNIAVGRGALIESTAATWLVGTAFEHCVLYQYSLHKAANIFIALQQTESPYWQGIGTPLRAPAPWTPEPAYADPDFGHCSAEDDQCRRAWAQYSVDSRNVVIHGSAMWTFFNRMMTGEGPDGACLSSEGVCQTNMIDIEGAKSTFWYSISTNAAGSMVYDMTGGGLNVTLQRDNKGSWGGALAAYLRDTEDGDELGIGKDGPGNGCDCLKGGGDGQDGDGKNKPNGVARTILSEWGWVTAFLVMILVS</sequence>
<proteinExistence type="predicted"/>
<dbReference type="InterPro" id="IPR024535">
    <property type="entry name" value="RHGA/B-epi-like_pectate_lyase"/>
</dbReference>
<reference evidence="3" key="1">
    <citation type="submission" date="2023-06" db="EMBL/GenBank/DDBJ databases">
        <title>Genome-scale phylogeny and comparative genomics of the fungal order Sordariales.</title>
        <authorList>
            <consortium name="Lawrence Berkeley National Laboratory"/>
            <person name="Hensen N."/>
            <person name="Bonometti L."/>
            <person name="Westerberg I."/>
            <person name="Brannstrom I.O."/>
            <person name="Guillou S."/>
            <person name="Cros-Aarteil S."/>
            <person name="Calhoun S."/>
            <person name="Haridas S."/>
            <person name="Kuo A."/>
            <person name="Mondo S."/>
            <person name="Pangilinan J."/>
            <person name="Riley R."/>
            <person name="Labutti K."/>
            <person name="Andreopoulos B."/>
            <person name="Lipzen A."/>
            <person name="Chen C."/>
            <person name="Yanf M."/>
            <person name="Daum C."/>
            <person name="Ng V."/>
            <person name="Clum A."/>
            <person name="Steindorff A."/>
            <person name="Ohm R."/>
            <person name="Martin F."/>
            <person name="Silar P."/>
            <person name="Natvig D."/>
            <person name="Lalanne C."/>
            <person name="Gautier V."/>
            <person name="Ament-Velasquez S.L."/>
            <person name="Kruys A."/>
            <person name="Hutchinson M.I."/>
            <person name="Powell A.J."/>
            <person name="Barry K."/>
            <person name="Miller A.N."/>
            <person name="Grigoriev I.V."/>
            <person name="Debuchy R."/>
            <person name="Gladieux P."/>
            <person name="Thoren M.H."/>
            <person name="Johannesson H."/>
        </authorList>
    </citation>
    <scope>NUCLEOTIDE SEQUENCE</scope>
    <source>
        <strain evidence="3">PSN4</strain>
    </source>
</reference>
<keyword evidence="1" id="KW-0732">Signal</keyword>
<evidence type="ECO:0000259" key="2">
    <source>
        <dbReference type="Pfam" id="PF12708"/>
    </source>
</evidence>
<dbReference type="FunFam" id="2.160.20.10:FF:000049">
    <property type="entry name" value="Putative exo-beta-1,3-glucanase"/>
    <property type="match status" value="1"/>
</dbReference>
<evidence type="ECO:0000256" key="1">
    <source>
        <dbReference type="SAM" id="SignalP"/>
    </source>
</evidence>
<dbReference type="CDD" id="cd23668">
    <property type="entry name" value="GH55_beta13glucanase-like"/>
    <property type="match status" value="1"/>
</dbReference>
<dbReference type="InterPro" id="IPR012334">
    <property type="entry name" value="Pectin_lyas_fold"/>
</dbReference>
<dbReference type="SUPFAM" id="SSF51126">
    <property type="entry name" value="Pectin lyase-like"/>
    <property type="match status" value="2"/>
</dbReference>
<accession>A0AAJ0BEQ6</accession>
<name>A0AAJ0BEQ6_9PEZI</name>
<gene>
    <name evidence="3" type="ORF">QBC47DRAFT_384094</name>
</gene>
<keyword evidence="4" id="KW-1185">Reference proteome</keyword>
<dbReference type="InterPro" id="IPR039279">
    <property type="entry name" value="QRT3-like"/>
</dbReference>
<organism evidence="3 4">
    <name type="scientific">Echria macrotheca</name>
    <dbReference type="NCBI Taxonomy" id="438768"/>
    <lineage>
        <taxon>Eukaryota</taxon>
        <taxon>Fungi</taxon>
        <taxon>Dikarya</taxon>
        <taxon>Ascomycota</taxon>
        <taxon>Pezizomycotina</taxon>
        <taxon>Sordariomycetes</taxon>
        <taxon>Sordariomycetidae</taxon>
        <taxon>Sordariales</taxon>
        <taxon>Schizotheciaceae</taxon>
        <taxon>Echria</taxon>
    </lineage>
</organism>
<evidence type="ECO:0000313" key="3">
    <source>
        <dbReference type="EMBL" id="KAK1754506.1"/>
    </source>
</evidence>
<comment type="caution">
    <text evidence="3">The sequence shown here is derived from an EMBL/GenBank/DDBJ whole genome shotgun (WGS) entry which is preliminary data.</text>
</comment>
<dbReference type="Gene3D" id="2.160.20.10">
    <property type="entry name" value="Single-stranded right-handed beta-helix, Pectin lyase-like"/>
    <property type="match status" value="2"/>
</dbReference>
<feature type="signal peptide" evidence="1">
    <location>
        <begin position="1"/>
        <end position="19"/>
    </location>
</feature>
<dbReference type="Pfam" id="PF12708">
    <property type="entry name" value="Pect-lyase_RHGA_epim"/>
    <property type="match status" value="1"/>
</dbReference>